<dbReference type="AlphaFoldDB" id="A0A9W8CS88"/>
<organism evidence="2 3">
    <name type="scientific">Coemansia erecta</name>
    <dbReference type="NCBI Taxonomy" id="147472"/>
    <lineage>
        <taxon>Eukaryota</taxon>
        <taxon>Fungi</taxon>
        <taxon>Fungi incertae sedis</taxon>
        <taxon>Zoopagomycota</taxon>
        <taxon>Kickxellomycotina</taxon>
        <taxon>Kickxellomycetes</taxon>
        <taxon>Kickxellales</taxon>
        <taxon>Kickxellaceae</taxon>
        <taxon>Coemansia</taxon>
    </lineage>
</organism>
<dbReference type="SUPFAM" id="SSF55785">
    <property type="entry name" value="PYP-like sensor domain (PAS domain)"/>
    <property type="match status" value="1"/>
</dbReference>
<sequence length="303" mass="33620">MSLASAETSGNRRNNVAAESRRGRQIFLAVHDKTPELRVLYISSNVRQVIKYQPSEVVGQPSLGFMSQSSLDFYKTVFTDMRQDEVMVSHMRVMDRNENPVYLRVMHFNCDNMAFNVNVTRPDAGGSRVEDEFIGSQHRLSRRPVGGMVIHGCLVLENQAVELNGLMGPRILFASRSFGRMLDVDTSDIQGSRFLSLVAPRDVLRASAFLEQMDNSMDVVVERLGMCVGYWNETDVRGGVAEIEIMAAGSDDGAMLLCQMEQCASDRAGGVDGDHGYVSLEELVSSDPETSDVAGWWQSNSME</sequence>
<comment type="caution">
    <text evidence="2">The sequence shown here is derived from an EMBL/GenBank/DDBJ whole genome shotgun (WGS) entry which is preliminary data.</text>
</comment>
<dbReference type="InterPro" id="IPR035965">
    <property type="entry name" value="PAS-like_dom_sf"/>
</dbReference>
<dbReference type="EMBL" id="JANBOJ010000058">
    <property type="protein sequence ID" value="KAJ1723654.1"/>
    <property type="molecule type" value="Genomic_DNA"/>
</dbReference>
<dbReference type="Proteomes" id="UP001149813">
    <property type="component" value="Unassembled WGS sequence"/>
</dbReference>
<dbReference type="Pfam" id="PF13426">
    <property type="entry name" value="PAS_9"/>
    <property type="match status" value="1"/>
</dbReference>
<proteinExistence type="predicted"/>
<reference evidence="2" key="1">
    <citation type="submission" date="2022-07" db="EMBL/GenBank/DDBJ databases">
        <title>Phylogenomic reconstructions and comparative analyses of Kickxellomycotina fungi.</title>
        <authorList>
            <person name="Reynolds N.K."/>
            <person name="Stajich J.E."/>
            <person name="Barry K."/>
            <person name="Grigoriev I.V."/>
            <person name="Crous P."/>
            <person name="Smith M.E."/>
        </authorList>
    </citation>
    <scope>NUCLEOTIDE SEQUENCE</scope>
    <source>
        <strain evidence="2">NBRC 32514</strain>
    </source>
</reference>
<dbReference type="OrthoDB" id="411251at2759"/>
<evidence type="ECO:0000313" key="3">
    <source>
        <dbReference type="Proteomes" id="UP001149813"/>
    </source>
</evidence>
<feature type="domain" description="PAS" evidence="1">
    <location>
        <begin position="35"/>
        <end position="104"/>
    </location>
</feature>
<protein>
    <recommendedName>
        <fullName evidence="1">PAS domain-containing protein</fullName>
    </recommendedName>
</protein>
<evidence type="ECO:0000313" key="2">
    <source>
        <dbReference type="EMBL" id="KAJ1723654.1"/>
    </source>
</evidence>
<dbReference type="Gene3D" id="3.30.450.20">
    <property type="entry name" value="PAS domain"/>
    <property type="match status" value="1"/>
</dbReference>
<keyword evidence="3" id="KW-1185">Reference proteome</keyword>
<evidence type="ECO:0000259" key="1">
    <source>
        <dbReference type="Pfam" id="PF13426"/>
    </source>
</evidence>
<name>A0A9W8CS88_9FUNG</name>
<accession>A0A9W8CS88</accession>
<gene>
    <name evidence="2" type="ORF">LPJ53_002037</name>
</gene>
<dbReference type="InterPro" id="IPR000014">
    <property type="entry name" value="PAS"/>
</dbReference>